<keyword evidence="1" id="KW-0812">Transmembrane</keyword>
<evidence type="ECO:0000313" key="3">
    <source>
        <dbReference type="Proteomes" id="UP000037558"/>
    </source>
</evidence>
<evidence type="ECO:0008006" key="4">
    <source>
        <dbReference type="Google" id="ProtNLM"/>
    </source>
</evidence>
<evidence type="ECO:0000313" key="2">
    <source>
        <dbReference type="EMBL" id="KOO46478.1"/>
    </source>
</evidence>
<dbReference type="RefSeq" id="WP_053401574.1">
    <property type="nucleotide sequence ID" value="NZ_LILC01000013.1"/>
</dbReference>
<comment type="caution">
    <text evidence="2">The sequence shown here is derived from an EMBL/GenBank/DDBJ whole genome shotgun (WGS) entry which is preliminary data.</text>
</comment>
<gene>
    <name evidence="2" type="ORF">AMD01_11680</name>
</gene>
<dbReference type="EMBL" id="LILC01000013">
    <property type="protein sequence ID" value="KOO46478.1"/>
    <property type="molecule type" value="Genomic_DNA"/>
</dbReference>
<dbReference type="Proteomes" id="UP000037558">
    <property type="component" value="Unassembled WGS sequence"/>
</dbReference>
<dbReference type="OrthoDB" id="2941166at2"/>
<proteinExistence type="predicted"/>
<accession>A0A0M0L750</accession>
<protein>
    <recommendedName>
        <fullName evidence="4">DUF4083 domain-containing protein</fullName>
    </recommendedName>
</protein>
<evidence type="ECO:0000256" key="1">
    <source>
        <dbReference type="SAM" id="Phobius"/>
    </source>
</evidence>
<keyword evidence="1" id="KW-1133">Transmembrane helix</keyword>
<dbReference type="AlphaFoldDB" id="A0A0M0L750"/>
<feature type="transmembrane region" description="Helical" evidence="1">
    <location>
        <begin position="12"/>
        <end position="30"/>
    </location>
</feature>
<organism evidence="2 3">
    <name type="scientific">Priestia koreensis</name>
    <dbReference type="NCBI Taxonomy" id="284581"/>
    <lineage>
        <taxon>Bacteria</taxon>
        <taxon>Bacillati</taxon>
        <taxon>Bacillota</taxon>
        <taxon>Bacilli</taxon>
        <taxon>Bacillales</taxon>
        <taxon>Bacillaceae</taxon>
        <taxon>Priestia</taxon>
    </lineage>
</organism>
<dbReference type="PATRIC" id="fig|284581.3.peg.2453"/>
<sequence length="59" mass="7107">MSTFNVGDAIYQLVFLALLVFVIYFIVTFFRSNKKRKTQLDRIEQKIHDVEERLNKQQN</sequence>
<keyword evidence="1" id="KW-0472">Membrane</keyword>
<keyword evidence="3" id="KW-1185">Reference proteome</keyword>
<name>A0A0M0L750_9BACI</name>
<reference evidence="3" key="1">
    <citation type="submission" date="2015-08" db="EMBL/GenBank/DDBJ databases">
        <title>Fjat-14210 dsm16467.</title>
        <authorList>
            <person name="Liu B."/>
            <person name="Wang J."/>
            <person name="Zhu Y."/>
            <person name="Liu G."/>
            <person name="Chen Q."/>
            <person name="Chen Z."/>
            <person name="Lan J."/>
            <person name="Che J."/>
            <person name="Ge C."/>
            <person name="Shi H."/>
            <person name="Pan Z."/>
            <person name="Liu X."/>
        </authorList>
    </citation>
    <scope>NUCLEOTIDE SEQUENCE [LARGE SCALE GENOMIC DNA]</scope>
    <source>
        <strain evidence="3">DSM 16467</strain>
    </source>
</reference>